<keyword evidence="6" id="KW-1017">Isopeptide bond</keyword>
<evidence type="ECO:0000256" key="2">
    <source>
        <dbReference type="ARBA" id="ARBA00004286"/>
    </source>
</evidence>
<dbReference type="AlphaFoldDB" id="A0AAD8GGP0"/>
<comment type="caution">
    <text evidence="24">The sequence shown here is derived from an EMBL/GenBank/DDBJ whole genome shotgun (WGS) entry which is preliminary data.</text>
</comment>
<evidence type="ECO:0000256" key="7">
    <source>
        <dbReference type="ARBA" id="ARBA00022553"/>
    </source>
</evidence>
<gene>
    <name evidence="24" type="primary">XRCC4</name>
    <name evidence="25" type="ORF">AOXY_G1485</name>
    <name evidence="24" type="ORF">AOXY_G1650</name>
</gene>
<feature type="compositionally biased region" description="Acidic residues" evidence="20">
    <location>
        <begin position="231"/>
        <end position="243"/>
    </location>
</feature>
<dbReference type="GO" id="GO:0033152">
    <property type="term" value="P:immunoglobulin V(D)J recombination"/>
    <property type="evidence" value="ECO:0007669"/>
    <property type="project" value="TreeGrafter"/>
</dbReference>
<dbReference type="CDD" id="cd22283">
    <property type="entry name" value="HD_XRCC4_N"/>
    <property type="match status" value="1"/>
</dbReference>
<keyword evidence="4" id="KW-0158">Chromosome</keyword>
<evidence type="ECO:0000256" key="12">
    <source>
        <dbReference type="ARBA" id="ARBA00023172"/>
    </source>
</evidence>
<keyword evidence="8" id="KW-0227">DNA damage</keyword>
<evidence type="ECO:0000256" key="16">
    <source>
        <dbReference type="ARBA" id="ARBA00053797"/>
    </source>
</evidence>
<keyword evidence="5" id="KW-0963">Cytoplasm</keyword>
<dbReference type="SUPFAM" id="SSF58022">
    <property type="entry name" value="XRCC4, C-terminal oligomerization domain"/>
    <property type="match status" value="1"/>
</dbReference>
<evidence type="ECO:0000256" key="13">
    <source>
        <dbReference type="ARBA" id="ARBA00023204"/>
    </source>
</evidence>
<sequence>MDTSVRRIEVSSEPGKIYFLRVTWEEDLGSGFSVDLCDGQSAWTGKVSEEEVSKEAQEMEMKREMYVDELCQALTAGGKQTNSYSFDLSKDPADNRSLHFSYEKVLKDVFFKLGSVELHTISKPIEVIKELINHGLDRSTELRARNEHLLGENERLGRERDYVTGELKKYVQTKEVLEQDLYTRFVLVLNEKKAKIRSLQEKLKQAQEEVESELQHRGDTSTVESKAPAEQDYEGSTDEENTENNENPRPSTSARVKRGHTPLDDSLHDVTDVAPTRKRRQRNQRGEKSDAGKETQEPQEKGRTGSAQQKSSSSSQPPKECATPTRSTPDPEDLFDDI</sequence>
<protein>
    <recommendedName>
        <fullName evidence="18">DNA repair protein XRCC4</fullName>
    </recommendedName>
    <alternativeName>
        <fullName evidence="19">X-ray repair cross-complementing protein 4</fullName>
    </alternativeName>
</protein>
<dbReference type="Pfam" id="PF06632">
    <property type="entry name" value="XRCC4"/>
    <property type="match status" value="1"/>
</dbReference>
<feature type="domain" description="XRCC4 coiled-coil" evidence="22">
    <location>
        <begin position="123"/>
        <end position="199"/>
    </location>
</feature>
<accession>A0AAD8GGP0</accession>
<evidence type="ECO:0000256" key="4">
    <source>
        <dbReference type="ARBA" id="ARBA00022454"/>
    </source>
</evidence>
<dbReference type="InterPro" id="IPR014751">
    <property type="entry name" value="XRCC4-like_C"/>
</dbReference>
<dbReference type="Gene3D" id="1.20.5.370">
    <property type="match status" value="1"/>
</dbReference>
<evidence type="ECO:0000259" key="23">
    <source>
        <dbReference type="Pfam" id="PF21925"/>
    </source>
</evidence>
<evidence type="ECO:0000256" key="1">
    <source>
        <dbReference type="ARBA" id="ARBA00004123"/>
    </source>
</evidence>
<evidence type="ECO:0000256" key="5">
    <source>
        <dbReference type="ARBA" id="ARBA00022490"/>
    </source>
</evidence>
<evidence type="ECO:0000256" key="11">
    <source>
        <dbReference type="ARBA" id="ARBA00023125"/>
    </source>
</evidence>
<evidence type="ECO:0000256" key="17">
    <source>
        <dbReference type="ARBA" id="ARBA00061809"/>
    </source>
</evidence>
<dbReference type="FunFam" id="2.170.210.10:FF:000002">
    <property type="entry name" value="DNA repair protein XRCC4"/>
    <property type="match status" value="1"/>
</dbReference>
<keyword evidence="7" id="KW-0597">Phosphoprotein</keyword>
<feature type="domain" description="XRCC4 C-terminal" evidence="23">
    <location>
        <begin position="228"/>
        <end position="336"/>
    </location>
</feature>
<dbReference type="GO" id="GO:0005958">
    <property type="term" value="C:DNA-dependent protein kinase-DNA ligase 4 complex"/>
    <property type="evidence" value="ECO:0007669"/>
    <property type="project" value="UniProtKB-ARBA"/>
</dbReference>
<dbReference type="EMBL" id="JAGXEW010000002">
    <property type="protein sequence ID" value="KAK1174195.1"/>
    <property type="molecule type" value="Genomic_DNA"/>
</dbReference>
<dbReference type="GO" id="GO:0005694">
    <property type="term" value="C:chromosome"/>
    <property type="evidence" value="ECO:0007669"/>
    <property type="project" value="UniProtKB-SubCell"/>
</dbReference>
<dbReference type="FunFam" id="1.20.5.370:FF:000011">
    <property type="entry name" value="DNA repair protein XRCC4 isoform X2"/>
    <property type="match status" value="1"/>
</dbReference>
<keyword evidence="11" id="KW-0238">DNA-binding</keyword>
<evidence type="ECO:0000256" key="10">
    <source>
        <dbReference type="ARBA" id="ARBA00023054"/>
    </source>
</evidence>
<dbReference type="GO" id="GO:0005737">
    <property type="term" value="C:cytoplasm"/>
    <property type="evidence" value="ECO:0007669"/>
    <property type="project" value="UniProtKB-SubCell"/>
</dbReference>
<feature type="compositionally biased region" description="Basic and acidic residues" evidence="20">
    <location>
        <begin position="261"/>
        <end position="271"/>
    </location>
</feature>
<evidence type="ECO:0000256" key="6">
    <source>
        <dbReference type="ARBA" id="ARBA00022499"/>
    </source>
</evidence>
<comment type="subunit">
    <text evidence="17">Interacts with XKR4; interacts with the processed form of XKR4, which is cleaved by caspase.</text>
</comment>
<comment type="function">
    <text evidence="16">Acts as an activator of the phospholipid scramblase activity of XKR4. This form, which is generated upon caspase-3 (CASP3) cleavage, translocates into the cytoplasm and interacts with XKR4, thereby promoting phosphatidylserine scramblase activity of XKR4 and leading to phosphatidylserine exposure on apoptotic cell surface.</text>
</comment>
<dbReference type="SUPFAM" id="SSF50809">
    <property type="entry name" value="XRCC4, N-terminal domain"/>
    <property type="match status" value="1"/>
</dbReference>
<keyword evidence="10" id="KW-0175">Coiled coil</keyword>
<dbReference type="InterPro" id="IPR038051">
    <property type="entry name" value="XRCC4-like_N_sf"/>
</dbReference>
<dbReference type="EMBL" id="JAGXEW010000001">
    <property type="protein sequence ID" value="KAK1176578.1"/>
    <property type="molecule type" value="Genomic_DNA"/>
</dbReference>
<comment type="subcellular location">
    <subcellularLocation>
        <location evidence="2">Chromosome</location>
    </subcellularLocation>
    <subcellularLocation>
        <location evidence="3">Cytoplasm</location>
    </subcellularLocation>
    <subcellularLocation>
        <location evidence="1">Nucleus</location>
    </subcellularLocation>
</comment>
<dbReference type="Pfam" id="PF21924">
    <property type="entry name" value="XRCC4_CC"/>
    <property type="match status" value="1"/>
</dbReference>
<evidence type="ECO:0000256" key="19">
    <source>
        <dbReference type="ARBA" id="ARBA00079582"/>
    </source>
</evidence>
<evidence type="ECO:0000256" key="18">
    <source>
        <dbReference type="ARBA" id="ARBA00068198"/>
    </source>
</evidence>
<evidence type="ECO:0000313" key="24">
    <source>
        <dbReference type="EMBL" id="KAK1174195.1"/>
    </source>
</evidence>
<name>A0AAD8GGP0_ACIOX</name>
<evidence type="ECO:0000256" key="8">
    <source>
        <dbReference type="ARBA" id="ARBA00022763"/>
    </source>
</evidence>
<evidence type="ECO:0000259" key="22">
    <source>
        <dbReference type="Pfam" id="PF21924"/>
    </source>
</evidence>
<dbReference type="PANTHER" id="PTHR28559:SF1">
    <property type="entry name" value="DNA REPAIR PROTEIN XRCC4"/>
    <property type="match status" value="1"/>
</dbReference>
<evidence type="ECO:0000259" key="21">
    <source>
        <dbReference type="Pfam" id="PF06632"/>
    </source>
</evidence>
<keyword evidence="13" id="KW-0234">DNA repair</keyword>
<feature type="compositionally biased region" description="Basic and acidic residues" evidence="20">
    <location>
        <begin position="207"/>
        <end position="219"/>
    </location>
</feature>
<evidence type="ECO:0000313" key="26">
    <source>
        <dbReference type="Proteomes" id="UP001230051"/>
    </source>
</evidence>
<dbReference type="PANTHER" id="PTHR28559">
    <property type="entry name" value="DNA REPAIR PROTEIN XRCC4"/>
    <property type="match status" value="1"/>
</dbReference>
<keyword evidence="14" id="KW-0539">Nucleus</keyword>
<feature type="compositionally biased region" description="Low complexity" evidence="20">
    <location>
        <begin position="308"/>
        <end position="319"/>
    </location>
</feature>
<evidence type="ECO:0000256" key="14">
    <source>
        <dbReference type="ARBA" id="ARBA00023242"/>
    </source>
</evidence>
<organism evidence="24 26">
    <name type="scientific">Acipenser oxyrinchus oxyrinchus</name>
    <dbReference type="NCBI Taxonomy" id="40147"/>
    <lineage>
        <taxon>Eukaryota</taxon>
        <taxon>Metazoa</taxon>
        <taxon>Chordata</taxon>
        <taxon>Craniata</taxon>
        <taxon>Vertebrata</taxon>
        <taxon>Euteleostomi</taxon>
        <taxon>Actinopterygii</taxon>
        <taxon>Chondrostei</taxon>
        <taxon>Acipenseriformes</taxon>
        <taxon>Acipenseridae</taxon>
        <taxon>Acipenser</taxon>
    </lineage>
</organism>
<dbReference type="GO" id="GO:0003677">
    <property type="term" value="F:DNA binding"/>
    <property type="evidence" value="ECO:0007669"/>
    <property type="project" value="UniProtKB-KW"/>
</dbReference>
<keyword evidence="9" id="KW-0832">Ubl conjugation</keyword>
<dbReference type="GO" id="GO:0010165">
    <property type="term" value="P:response to X-ray"/>
    <property type="evidence" value="ECO:0007669"/>
    <property type="project" value="TreeGrafter"/>
</dbReference>
<dbReference type="GO" id="GO:0006303">
    <property type="term" value="P:double-strand break repair via nonhomologous end joining"/>
    <property type="evidence" value="ECO:0007669"/>
    <property type="project" value="TreeGrafter"/>
</dbReference>
<reference evidence="24" key="1">
    <citation type="submission" date="2022-02" db="EMBL/GenBank/DDBJ databases">
        <title>Atlantic sturgeon de novo genome assembly.</title>
        <authorList>
            <person name="Stock M."/>
            <person name="Klopp C."/>
            <person name="Guiguen Y."/>
            <person name="Cabau C."/>
            <person name="Parinello H."/>
            <person name="Santidrian Yebra-Pimentel E."/>
            <person name="Kuhl H."/>
            <person name="Dirks R.P."/>
            <person name="Guessner J."/>
            <person name="Wuertz S."/>
            <person name="Du K."/>
            <person name="Schartl M."/>
        </authorList>
    </citation>
    <scope>NUCLEOTIDE SEQUENCE</scope>
    <source>
        <strain evidence="24">STURGEONOMICS-FGT-2020</strain>
        <tissue evidence="24">Whole blood</tissue>
    </source>
</reference>
<evidence type="ECO:0000256" key="20">
    <source>
        <dbReference type="SAM" id="MobiDB-lite"/>
    </source>
</evidence>
<comment type="similarity">
    <text evidence="15">Belongs to the XRCC4-XLF family. XRCC4 subfamily.</text>
</comment>
<evidence type="ECO:0000313" key="25">
    <source>
        <dbReference type="EMBL" id="KAK1176578.1"/>
    </source>
</evidence>
<evidence type="ECO:0000256" key="15">
    <source>
        <dbReference type="ARBA" id="ARBA00025728"/>
    </source>
</evidence>
<keyword evidence="26" id="KW-1185">Reference proteome</keyword>
<dbReference type="InterPro" id="IPR053961">
    <property type="entry name" value="XRCC4_N"/>
</dbReference>
<dbReference type="InterPro" id="IPR010585">
    <property type="entry name" value="DNA_repair_prot_XRCC4"/>
</dbReference>
<feature type="domain" description="XRCC4 N-terminal" evidence="21">
    <location>
        <begin position="18"/>
        <end position="119"/>
    </location>
</feature>
<evidence type="ECO:0000256" key="9">
    <source>
        <dbReference type="ARBA" id="ARBA00022843"/>
    </source>
</evidence>
<keyword evidence="12" id="KW-0233">DNA recombination</keyword>
<dbReference type="GO" id="GO:0032807">
    <property type="term" value="C:DNA ligase IV complex"/>
    <property type="evidence" value="ECO:0007669"/>
    <property type="project" value="TreeGrafter"/>
</dbReference>
<dbReference type="Proteomes" id="UP001230051">
    <property type="component" value="Unassembled WGS sequence"/>
</dbReference>
<dbReference type="InterPro" id="IPR053963">
    <property type="entry name" value="XRCC4_C"/>
</dbReference>
<dbReference type="InterPro" id="IPR053962">
    <property type="entry name" value="XRCC4_CC"/>
</dbReference>
<feature type="region of interest" description="Disordered" evidence="20">
    <location>
        <begin position="207"/>
        <end position="338"/>
    </location>
</feature>
<dbReference type="Gene3D" id="2.170.210.10">
    <property type="entry name" value="DNA double-strand break repair and VJ recombination XRCC4, N-terminal"/>
    <property type="match status" value="1"/>
</dbReference>
<dbReference type="InterPro" id="IPR009089">
    <property type="entry name" value="XRCC4_N_sf"/>
</dbReference>
<evidence type="ECO:0000256" key="3">
    <source>
        <dbReference type="ARBA" id="ARBA00004496"/>
    </source>
</evidence>
<feature type="compositionally biased region" description="Basic and acidic residues" evidence="20">
    <location>
        <begin position="284"/>
        <end position="303"/>
    </location>
</feature>
<proteinExistence type="inferred from homology"/>
<dbReference type="Pfam" id="PF21925">
    <property type="entry name" value="XRCC4_C"/>
    <property type="match status" value="1"/>
</dbReference>